<accession>A0A2H6LLR5</accession>
<sequence length="51" mass="5965">MVNIQVQIARWKLTFDSIWTDDTKRKQMSEQCNIFSGRVLDMSGLLSESRT</sequence>
<protein>
    <submittedName>
        <fullName evidence="1">Uncharacterized protein</fullName>
    </submittedName>
</protein>
<evidence type="ECO:0000313" key="1">
    <source>
        <dbReference type="EMBL" id="GBE94159.1"/>
    </source>
</evidence>
<gene>
    <name evidence="1" type="ORF">NCWK1_3929</name>
</gene>
<dbReference type="AlphaFoldDB" id="A0A2H6LLR5"/>
<keyword evidence="2" id="KW-1185">Reference proteome</keyword>
<evidence type="ECO:0000313" key="2">
    <source>
        <dbReference type="Proteomes" id="UP000236527"/>
    </source>
</evidence>
<proteinExistence type="predicted"/>
<dbReference type="EMBL" id="BDGE01000070">
    <property type="protein sequence ID" value="GBE94159.1"/>
    <property type="molecule type" value="Genomic_DNA"/>
</dbReference>
<organism evidence="1 2">
    <name type="scientific">Nostoc cycadae WK-1</name>
    <dbReference type="NCBI Taxonomy" id="1861711"/>
    <lineage>
        <taxon>Bacteria</taxon>
        <taxon>Bacillati</taxon>
        <taxon>Cyanobacteriota</taxon>
        <taxon>Cyanophyceae</taxon>
        <taxon>Nostocales</taxon>
        <taxon>Nostocaceae</taxon>
        <taxon>Nostoc</taxon>
    </lineage>
</organism>
<reference evidence="2" key="1">
    <citation type="journal article" date="2018" name="Genome Announc.">
        <title>Draft Genome Sequence of the Nitrogen-Fixing and Hormogonia-Inducing Cyanobacterium Nostoc cycadae Strain WK-1, Isolated from the Coralloid Roots of Cycas revoluta.</title>
        <authorList>
            <person name="Kanesaki Y."/>
            <person name="Hirose M."/>
            <person name="Hirose Y."/>
            <person name="Fujisawa T."/>
            <person name="Nakamura Y."/>
            <person name="Watanabe S."/>
            <person name="Matsunaga S."/>
            <person name="Uchida H."/>
            <person name="Murakami A."/>
        </authorList>
    </citation>
    <scope>NUCLEOTIDE SEQUENCE [LARGE SCALE GENOMIC DNA]</scope>
    <source>
        <strain evidence="2">WK-1</strain>
    </source>
</reference>
<comment type="caution">
    <text evidence="1">The sequence shown here is derived from an EMBL/GenBank/DDBJ whole genome shotgun (WGS) entry which is preliminary data.</text>
</comment>
<dbReference type="Proteomes" id="UP000236527">
    <property type="component" value="Unassembled WGS sequence"/>
</dbReference>
<name>A0A2H6LLR5_9NOSO</name>